<dbReference type="InterPro" id="IPR011741">
    <property type="entry name" value="Phg_2220_C"/>
</dbReference>
<dbReference type="NCBIfam" id="TIGR01610">
    <property type="entry name" value="phage_O_Nterm"/>
    <property type="match status" value="1"/>
</dbReference>
<dbReference type="Pfam" id="PF04492">
    <property type="entry name" value="Phage_rep_O"/>
    <property type="match status" value="1"/>
</dbReference>
<dbReference type="Proteomes" id="UP000305675">
    <property type="component" value="Unassembled WGS sequence"/>
</dbReference>
<evidence type="ECO:0000259" key="2">
    <source>
        <dbReference type="Pfam" id="PF09524"/>
    </source>
</evidence>
<dbReference type="RefSeq" id="WP_136864153.1">
    <property type="nucleotide sequence ID" value="NZ_SWCJ01000012.1"/>
</dbReference>
<dbReference type="InterPro" id="IPR006497">
    <property type="entry name" value="Phage_lambda_VrpO_N"/>
</dbReference>
<dbReference type="EMBL" id="SWCJ01000012">
    <property type="protein sequence ID" value="TKB53286.1"/>
    <property type="molecule type" value="Genomic_DNA"/>
</dbReference>
<feature type="domain" description="Bacteriophage lambda Replication protein O N-terminal" evidence="1">
    <location>
        <begin position="20"/>
        <end position="113"/>
    </location>
</feature>
<keyword evidence="4" id="KW-1185">Reference proteome</keyword>
<accession>A0A4V5NVX5</accession>
<sequence>MSAQLLEFPSPSPKDEVKTVADCDNGYTRIANELLSAMAMADLTQRQFKVLLAVVRKTYGFNKPMDWCGNKQLAEATGLPETRCSTIKNELVQRDILIQKGRSIGPNPVITDWKKSEVTCSGKTFTKRGKETLPDLVKELLPKEVNTKDTYSKDKKDKDHCRADARRRNAEFVSQAKQVIEHLNAVCGRQYPTAGKCNTIKGVVTRLKAGATVEQLKAVIDHKNAEWGTSAKMVKYLQPSTLFKPSKIEENITDAQAWLASGKGSQPAAPSSAAPISARDVMTNPQAAQYLHSGGLFKELSEAVKHRIREAFRANQLPSQLVSILDEQEAFHD</sequence>
<comment type="caution">
    <text evidence="3">The sequence shown here is derived from an EMBL/GenBank/DDBJ whole genome shotgun (WGS) entry which is preliminary data.</text>
</comment>
<reference evidence="3 4" key="1">
    <citation type="submission" date="2019-04" db="EMBL/GenBank/DDBJ databases">
        <authorList>
            <person name="Hwang J.C."/>
        </authorList>
    </citation>
    <scope>NUCLEOTIDE SEQUENCE [LARGE SCALE GENOMIC DNA]</scope>
    <source>
        <strain evidence="3 4">IMCC35002</strain>
    </source>
</reference>
<feature type="domain" description="Phage conserved hypothetical protein C-terminal" evidence="2">
    <location>
        <begin position="179"/>
        <end position="249"/>
    </location>
</feature>
<evidence type="ECO:0008006" key="5">
    <source>
        <dbReference type="Google" id="ProtNLM"/>
    </source>
</evidence>
<dbReference type="Gene3D" id="1.10.10.10">
    <property type="entry name" value="Winged helix-like DNA-binding domain superfamily/Winged helix DNA-binding domain"/>
    <property type="match status" value="1"/>
</dbReference>
<proteinExistence type="predicted"/>
<evidence type="ECO:0000259" key="1">
    <source>
        <dbReference type="Pfam" id="PF04492"/>
    </source>
</evidence>
<evidence type="ECO:0000313" key="4">
    <source>
        <dbReference type="Proteomes" id="UP000305675"/>
    </source>
</evidence>
<dbReference type="OrthoDB" id="6313655at2"/>
<protein>
    <recommendedName>
        <fullName evidence="5">Phage replication protein O</fullName>
    </recommendedName>
</protein>
<dbReference type="GO" id="GO:0006260">
    <property type="term" value="P:DNA replication"/>
    <property type="evidence" value="ECO:0007669"/>
    <property type="project" value="InterPro"/>
</dbReference>
<organism evidence="3 4">
    <name type="scientific">Ferrimonas aestuarii</name>
    <dbReference type="NCBI Taxonomy" id="2569539"/>
    <lineage>
        <taxon>Bacteria</taxon>
        <taxon>Pseudomonadati</taxon>
        <taxon>Pseudomonadota</taxon>
        <taxon>Gammaproteobacteria</taxon>
        <taxon>Alteromonadales</taxon>
        <taxon>Ferrimonadaceae</taxon>
        <taxon>Ferrimonas</taxon>
    </lineage>
</organism>
<evidence type="ECO:0000313" key="3">
    <source>
        <dbReference type="EMBL" id="TKB53286.1"/>
    </source>
</evidence>
<gene>
    <name evidence="3" type="ORF">FCL42_14535</name>
</gene>
<dbReference type="Pfam" id="PF09524">
    <property type="entry name" value="Phg_2220_C"/>
    <property type="match status" value="1"/>
</dbReference>
<dbReference type="InterPro" id="IPR036388">
    <property type="entry name" value="WH-like_DNA-bd_sf"/>
</dbReference>
<name>A0A4V5NVX5_9GAMM</name>
<dbReference type="AlphaFoldDB" id="A0A4V5NVX5"/>